<sequence>MTTATPLESAERIHADHATVKHLGHWTEATEFDVRARRATVVLDLRSPRISWDEPVTARLDLTSAALTLLLPDAVAVDGWGVAFSGRGRVKDAEPGTGPARLLLTGAVGDGEIRIRRGGTAQLTAMCSRAYVNDLRRAHRDGDLPTVDDPTRERTH</sequence>
<dbReference type="EMBL" id="MLYO01000034">
    <property type="protein sequence ID" value="OIK03711.1"/>
    <property type="molecule type" value="Genomic_DNA"/>
</dbReference>
<accession>A0A1S2QDK1</accession>
<dbReference type="AlphaFoldDB" id="A0A1S2QDK1"/>
<dbReference type="Proteomes" id="UP000179642">
    <property type="component" value="Unassembled WGS sequence"/>
</dbReference>
<evidence type="ECO:0000313" key="2">
    <source>
        <dbReference type="Proteomes" id="UP000179642"/>
    </source>
</evidence>
<gene>
    <name evidence="1" type="ORF">BIV23_20900</name>
</gene>
<comment type="caution">
    <text evidence="1">The sequence shown here is derived from an EMBL/GenBank/DDBJ whole genome shotgun (WGS) entry which is preliminary data.</text>
</comment>
<name>A0A1S2QDK1_9ACTN</name>
<organism evidence="1 2">
    <name type="scientific">Streptomyces monashensis</name>
    <dbReference type="NCBI Taxonomy" id="1678012"/>
    <lineage>
        <taxon>Bacteria</taxon>
        <taxon>Bacillati</taxon>
        <taxon>Actinomycetota</taxon>
        <taxon>Actinomycetes</taxon>
        <taxon>Kitasatosporales</taxon>
        <taxon>Streptomycetaceae</taxon>
        <taxon>Streptomyces</taxon>
    </lineage>
</organism>
<evidence type="ECO:0000313" key="1">
    <source>
        <dbReference type="EMBL" id="OIK03711.1"/>
    </source>
</evidence>
<proteinExistence type="predicted"/>
<dbReference type="OrthoDB" id="4542805at2"/>
<dbReference type="RefSeq" id="WP_071382427.1">
    <property type="nucleotide sequence ID" value="NZ_MLYO01000034.1"/>
</dbReference>
<keyword evidence="2" id="KW-1185">Reference proteome</keyword>
<reference evidence="1 2" key="1">
    <citation type="submission" date="2016-10" db="EMBL/GenBank/DDBJ databases">
        <title>Genome sequence of Streptomyces sp. MUSC 1.</title>
        <authorList>
            <person name="Lee L.-H."/>
            <person name="Ser H.-L."/>
            <person name="Law J.W.-F."/>
        </authorList>
    </citation>
    <scope>NUCLEOTIDE SEQUENCE [LARGE SCALE GENOMIC DNA]</scope>
    <source>
        <strain evidence="1 2">MUSC 1</strain>
    </source>
</reference>
<protein>
    <submittedName>
        <fullName evidence="1">Uncharacterized protein</fullName>
    </submittedName>
</protein>